<organism evidence="2 3">
    <name type="scientific">Vespula pensylvanica</name>
    <name type="common">Western yellow jacket</name>
    <name type="synonym">Wasp</name>
    <dbReference type="NCBI Taxonomy" id="30213"/>
    <lineage>
        <taxon>Eukaryota</taxon>
        <taxon>Metazoa</taxon>
        <taxon>Ecdysozoa</taxon>
        <taxon>Arthropoda</taxon>
        <taxon>Hexapoda</taxon>
        <taxon>Insecta</taxon>
        <taxon>Pterygota</taxon>
        <taxon>Neoptera</taxon>
        <taxon>Endopterygota</taxon>
        <taxon>Hymenoptera</taxon>
        <taxon>Apocrita</taxon>
        <taxon>Aculeata</taxon>
        <taxon>Vespoidea</taxon>
        <taxon>Vespidae</taxon>
        <taxon>Vespinae</taxon>
        <taxon>Vespula</taxon>
    </lineage>
</organism>
<evidence type="ECO:0000313" key="2">
    <source>
        <dbReference type="EMBL" id="KAF7435507.1"/>
    </source>
</evidence>
<reference evidence="2" key="1">
    <citation type="journal article" date="2020" name="G3 (Bethesda)">
        <title>High-Quality Assemblies for Three Invasive Social Wasps from the &lt;i&gt;Vespula&lt;/i&gt; Genus.</title>
        <authorList>
            <person name="Harrop T.W.R."/>
            <person name="Guhlin J."/>
            <person name="McLaughlin G.M."/>
            <person name="Permina E."/>
            <person name="Stockwell P."/>
            <person name="Gilligan J."/>
            <person name="Le Lec M.F."/>
            <person name="Gruber M.A.M."/>
            <person name="Quinn O."/>
            <person name="Lovegrove M."/>
            <person name="Duncan E.J."/>
            <person name="Remnant E.J."/>
            <person name="Van Eeckhoven J."/>
            <person name="Graham B."/>
            <person name="Knapp R.A."/>
            <person name="Langford K.W."/>
            <person name="Kronenberg Z."/>
            <person name="Press M.O."/>
            <person name="Eacker S.M."/>
            <person name="Wilson-Rankin E.E."/>
            <person name="Purcell J."/>
            <person name="Lester P.J."/>
            <person name="Dearden P.K."/>
        </authorList>
    </citation>
    <scope>NUCLEOTIDE SEQUENCE</scope>
    <source>
        <strain evidence="2">Volc-1</strain>
    </source>
</reference>
<sequence>MWLLAILRKPLIVTDKSPDPTDLGSISASRTVKEKWEDREREKEGNRKQHIDWSLLENPLIIRFPTEEEEKEGLEKHEEDEEVKEVKEKKKEKESNVALGRRKIFRNDRAIILGRYTRFWSLGRET</sequence>
<evidence type="ECO:0000313" key="3">
    <source>
        <dbReference type="Proteomes" id="UP000600918"/>
    </source>
</evidence>
<feature type="compositionally biased region" description="Basic and acidic residues" evidence="1">
    <location>
        <begin position="31"/>
        <end position="47"/>
    </location>
</feature>
<protein>
    <submittedName>
        <fullName evidence="2">Uncharacterized protein</fullName>
    </submittedName>
</protein>
<feature type="compositionally biased region" description="Basic and acidic residues" evidence="1">
    <location>
        <begin position="84"/>
        <end position="95"/>
    </location>
</feature>
<name>A0A834PCG7_VESPE</name>
<accession>A0A834PCG7</accession>
<comment type="caution">
    <text evidence="2">The sequence shown here is derived from an EMBL/GenBank/DDBJ whole genome shotgun (WGS) entry which is preliminary data.</text>
</comment>
<feature type="region of interest" description="Disordered" evidence="1">
    <location>
        <begin position="67"/>
        <end position="95"/>
    </location>
</feature>
<feature type="region of interest" description="Disordered" evidence="1">
    <location>
        <begin position="15"/>
        <end position="47"/>
    </location>
</feature>
<dbReference type="EMBL" id="JACSDY010000002">
    <property type="protein sequence ID" value="KAF7435507.1"/>
    <property type="molecule type" value="Genomic_DNA"/>
</dbReference>
<keyword evidence="3" id="KW-1185">Reference proteome</keyword>
<dbReference type="Proteomes" id="UP000600918">
    <property type="component" value="Unassembled WGS sequence"/>
</dbReference>
<feature type="compositionally biased region" description="Acidic residues" evidence="1">
    <location>
        <begin position="67"/>
        <end position="83"/>
    </location>
</feature>
<dbReference type="AlphaFoldDB" id="A0A834PCG7"/>
<proteinExistence type="predicted"/>
<gene>
    <name evidence="2" type="ORF">H0235_003698</name>
</gene>
<evidence type="ECO:0000256" key="1">
    <source>
        <dbReference type="SAM" id="MobiDB-lite"/>
    </source>
</evidence>